<dbReference type="EMBL" id="ML996096">
    <property type="protein sequence ID" value="KAF2147635.1"/>
    <property type="molecule type" value="Genomic_DNA"/>
</dbReference>
<dbReference type="GO" id="GO:0004177">
    <property type="term" value="F:aminopeptidase activity"/>
    <property type="evidence" value="ECO:0007669"/>
    <property type="project" value="UniProtKB-KW"/>
</dbReference>
<evidence type="ECO:0000256" key="11">
    <source>
        <dbReference type="RuleBase" id="RU361240"/>
    </source>
</evidence>
<evidence type="ECO:0000256" key="7">
    <source>
        <dbReference type="ARBA" id="ARBA00022801"/>
    </source>
</evidence>
<dbReference type="GO" id="GO:0008235">
    <property type="term" value="F:metalloexopeptidase activity"/>
    <property type="evidence" value="ECO:0007669"/>
    <property type="project" value="InterPro"/>
</dbReference>
<proteinExistence type="inferred from homology"/>
<evidence type="ECO:0000256" key="4">
    <source>
        <dbReference type="ARBA" id="ARBA00022670"/>
    </source>
</evidence>
<evidence type="ECO:0000256" key="9">
    <source>
        <dbReference type="ARBA" id="ARBA00023157"/>
    </source>
</evidence>
<keyword evidence="5 11" id="KW-0479">Metal-binding</keyword>
<dbReference type="GO" id="GO:0006508">
    <property type="term" value="P:proteolysis"/>
    <property type="evidence" value="ECO:0007669"/>
    <property type="project" value="UniProtKB-KW"/>
</dbReference>
<comment type="similarity">
    <text evidence="10">Belongs to the peptidase M28 family. M28E subfamily.</text>
</comment>
<dbReference type="InterPro" id="IPR007484">
    <property type="entry name" value="Peptidase_M28"/>
</dbReference>
<evidence type="ECO:0000259" key="12">
    <source>
        <dbReference type="Pfam" id="PF04389"/>
    </source>
</evidence>
<dbReference type="AlphaFoldDB" id="A0A9P4ISE2"/>
<dbReference type="EC" id="3.4.-.-" evidence="11"/>
<organism evidence="13 14">
    <name type="scientific">Myriangium duriaei CBS 260.36</name>
    <dbReference type="NCBI Taxonomy" id="1168546"/>
    <lineage>
        <taxon>Eukaryota</taxon>
        <taxon>Fungi</taxon>
        <taxon>Dikarya</taxon>
        <taxon>Ascomycota</taxon>
        <taxon>Pezizomycotina</taxon>
        <taxon>Dothideomycetes</taxon>
        <taxon>Dothideomycetidae</taxon>
        <taxon>Myriangiales</taxon>
        <taxon>Myriangiaceae</taxon>
        <taxon>Myriangium</taxon>
    </lineage>
</organism>
<dbReference type="FunFam" id="3.40.630.10:FF:000042">
    <property type="entry name" value="Peptide hydrolase"/>
    <property type="match status" value="1"/>
</dbReference>
<evidence type="ECO:0000256" key="5">
    <source>
        <dbReference type="ARBA" id="ARBA00022723"/>
    </source>
</evidence>
<dbReference type="Proteomes" id="UP000799439">
    <property type="component" value="Unassembled WGS sequence"/>
</dbReference>
<feature type="domain" description="Peptidase M28" evidence="12">
    <location>
        <begin position="172"/>
        <end position="383"/>
    </location>
</feature>
<keyword evidence="3 13" id="KW-0031">Aminopeptidase</keyword>
<dbReference type="Gene3D" id="3.40.630.10">
    <property type="entry name" value="Zn peptidases"/>
    <property type="match status" value="1"/>
</dbReference>
<comment type="caution">
    <text evidence="13">The sequence shown here is derived from an EMBL/GenBank/DDBJ whole genome shotgun (WGS) entry which is preliminary data.</text>
</comment>
<accession>A0A9P4ISE2</accession>
<evidence type="ECO:0000256" key="10">
    <source>
        <dbReference type="ARBA" id="ARBA00043962"/>
    </source>
</evidence>
<gene>
    <name evidence="13" type="ORF">K461DRAFT_234132</name>
</gene>
<comment type="cofactor">
    <cofactor evidence="1">
        <name>Zn(2+)</name>
        <dbReference type="ChEBI" id="CHEBI:29105"/>
    </cofactor>
</comment>
<evidence type="ECO:0000256" key="6">
    <source>
        <dbReference type="ARBA" id="ARBA00022729"/>
    </source>
</evidence>
<evidence type="ECO:0000256" key="1">
    <source>
        <dbReference type="ARBA" id="ARBA00001947"/>
    </source>
</evidence>
<dbReference type="OrthoDB" id="2214at2759"/>
<dbReference type="Pfam" id="PF04389">
    <property type="entry name" value="Peptidase_M28"/>
    <property type="match status" value="1"/>
</dbReference>
<evidence type="ECO:0000256" key="3">
    <source>
        <dbReference type="ARBA" id="ARBA00022438"/>
    </source>
</evidence>
<dbReference type="CDD" id="cd03879">
    <property type="entry name" value="M28_AAP"/>
    <property type="match status" value="1"/>
</dbReference>
<dbReference type="GO" id="GO:0046872">
    <property type="term" value="F:metal ion binding"/>
    <property type="evidence" value="ECO:0007669"/>
    <property type="project" value="UniProtKB-KW"/>
</dbReference>
<feature type="chain" id="PRO_5040547524" description="Peptide hydrolase" evidence="11">
    <location>
        <begin position="22"/>
        <end position="394"/>
    </location>
</feature>
<dbReference type="PANTHER" id="PTHR12147:SF56">
    <property type="entry name" value="AMINOPEPTIDASE YDR415C-RELATED"/>
    <property type="match status" value="1"/>
</dbReference>
<sequence length="394" mass="43928">MRTPSFWLTLVLLLLVDSASTFWLPREESRASIGSHNDDADLSLIELGPGETRWVTQNEFWDLRSQGINFFDITAFRNSRLDIRPAKTVHYPLKMAHESSVRPLLAKLDKSSMRQNLEKLTSFKNRYYKSRTGAQAAEWLLKLVQTTLNETGATKYKATVRAFKNSWGQSSIIATLPGKTKKTIIVGAHLDSINLSRSSTPPADRSAPGADDDGSGVVTILEALRAILRDDKILRGEHKNTLEFHWYSAEEAGLLGSQAIFSSYKRSGRDVGAMLQQDMVGYIQRTIDDKRPESIGVINDNVDIGLTAFVRKIITSYCKIPFVDTKCGYACSDHASATRAGYPSSLVSESDVGHVTKKLHSADDKIQYLSFDHMLEHGKMTLGFAYELAMADLR</sequence>
<protein>
    <recommendedName>
        <fullName evidence="11">Peptide hydrolase</fullName>
        <ecNumber evidence="11">3.4.-.-</ecNumber>
    </recommendedName>
</protein>
<keyword evidence="7 11" id="KW-0378">Hydrolase</keyword>
<keyword evidence="4 11" id="KW-0645">Protease</keyword>
<keyword evidence="8 11" id="KW-0862">Zinc</keyword>
<keyword evidence="9" id="KW-1015">Disulfide bond</keyword>
<evidence type="ECO:0000256" key="2">
    <source>
        <dbReference type="ARBA" id="ARBA00011245"/>
    </source>
</evidence>
<dbReference type="SUPFAM" id="SSF53187">
    <property type="entry name" value="Zn-dependent exopeptidases"/>
    <property type="match status" value="1"/>
</dbReference>
<dbReference type="InterPro" id="IPR045175">
    <property type="entry name" value="M28_fam"/>
</dbReference>
<dbReference type="PANTHER" id="PTHR12147">
    <property type="entry name" value="METALLOPEPTIDASE M28 FAMILY MEMBER"/>
    <property type="match status" value="1"/>
</dbReference>
<feature type="signal peptide" evidence="11">
    <location>
        <begin position="1"/>
        <end position="21"/>
    </location>
</feature>
<evidence type="ECO:0000313" key="13">
    <source>
        <dbReference type="EMBL" id="KAF2147635.1"/>
    </source>
</evidence>
<reference evidence="13" key="1">
    <citation type="journal article" date="2020" name="Stud. Mycol.">
        <title>101 Dothideomycetes genomes: a test case for predicting lifestyles and emergence of pathogens.</title>
        <authorList>
            <person name="Haridas S."/>
            <person name="Albert R."/>
            <person name="Binder M."/>
            <person name="Bloem J."/>
            <person name="Labutti K."/>
            <person name="Salamov A."/>
            <person name="Andreopoulos B."/>
            <person name="Baker S."/>
            <person name="Barry K."/>
            <person name="Bills G."/>
            <person name="Bluhm B."/>
            <person name="Cannon C."/>
            <person name="Castanera R."/>
            <person name="Culley D."/>
            <person name="Daum C."/>
            <person name="Ezra D."/>
            <person name="Gonzalez J."/>
            <person name="Henrissat B."/>
            <person name="Kuo A."/>
            <person name="Liang C."/>
            <person name="Lipzen A."/>
            <person name="Lutzoni F."/>
            <person name="Magnuson J."/>
            <person name="Mondo S."/>
            <person name="Nolan M."/>
            <person name="Ohm R."/>
            <person name="Pangilinan J."/>
            <person name="Park H.-J."/>
            <person name="Ramirez L."/>
            <person name="Alfaro M."/>
            <person name="Sun H."/>
            <person name="Tritt A."/>
            <person name="Yoshinaga Y."/>
            <person name="Zwiers L.-H."/>
            <person name="Turgeon B."/>
            <person name="Goodwin S."/>
            <person name="Spatafora J."/>
            <person name="Crous P."/>
            <person name="Grigoriev I."/>
        </authorList>
    </citation>
    <scope>NUCLEOTIDE SEQUENCE</scope>
    <source>
        <strain evidence="13">CBS 260.36</strain>
    </source>
</reference>
<evidence type="ECO:0000313" key="14">
    <source>
        <dbReference type="Proteomes" id="UP000799439"/>
    </source>
</evidence>
<evidence type="ECO:0000256" key="8">
    <source>
        <dbReference type="ARBA" id="ARBA00022833"/>
    </source>
</evidence>
<keyword evidence="6 11" id="KW-0732">Signal</keyword>
<keyword evidence="14" id="KW-1185">Reference proteome</keyword>
<name>A0A9P4ISE2_9PEZI</name>
<comment type="subunit">
    <text evidence="2">Monomer.</text>
</comment>